<dbReference type="InterPro" id="IPR003175">
    <property type="entry name" value="CDI_dom"/>
</dbReference>
<dbReference type="EMBL" id="JARPOI010000014">
    <property type="protein sequence ID" value="KAJ9159610.1"/>
    <property type="molecule type" value="Genomic_DNA"/>
</dbReference>
<dbReference type="Gene3D" id="4.10.365.10">
    <property type="entry name" value="p27"/>
    <property type="match status" value="1"/>
</dbReference>
<keyword evidence="7" id="KW-1185">Reference proteome</keyword>
<proteinExistence type="inferred from homology"/>
<dbReference type="PANTHER" id="PTHR46776">
    <property type="entry name" value="CYCLIN-DEPENDENT KINASE INHIBITOR 4-RELATED"/>
    <property type="match status" value="1"/>
</dbReference>
<evidence type="ECO:0000256" key="4">
    <source>
        <dbReference type="ARBA" id="ARBA00023306"/>
    </source>
</evidence>
<evidence type="ECO:0000256" key="1">
    <source>
        <dbReference type="ARBA" id="ARBA00004642"/>
    </source>
</evidence>
<reference evidence="6" key="1">
    <citation type="journal article" date="2023" name="Plant Biotechnol. J.">
        <title>Chromosome-level wild Hevea brasiliensis genome provides new tools for genomic-assisted breeding and valuable loci to elevate rubber yield.</title>
        <authorList>
            <person name="Cheng H."/>
            <person name="Song X."/>
            <person name="Hu Y."/>
            <person name="Wu T."/>
            <person name="Yang Q."/>
            <person name="An Z."/>
            <person name="Feng S."/>
            <person name="Deng Z."/>
            <person name="Wu W."/>
            <person name="Zeng X."/>
            <person name="Tu M."/>
            <person name="Wang X."/>
            <person name="Huang H."/>
        </authorList>
    </citation>
    <scope>NUCLEOTIDE SEQUENCE</scope>
    <source>
        <strain evidence="6">MT/VB/25A 57/8</strain>
    </source>
</reference>
<name>A0ABQ9L4H2_HEVBR</name>
<evidence type="ECO:0000313" key="6">
    <source>
        <dbReference type="EMBL" id="KAJ9159610.1"/>
    </source>
</evidence>
<sequence>MEDFAWNCKRRDEGIEAIESSITSFSKKMKIDFDFSFQELSLPSLSFELQDHRFFTLSPDKTISPGTGVFLADDLCTGDSTSSRCSNGESSLVVKDDLRFTDLEAKSFETESSNCIDNKFSRETTPSSEFYVDSGDMDPKAAVEGKTCRKNFPVVKTEMPTQAEIDEFFAAAEKEEQKRFAEKYNYDIAKDVPLEGGRYQWLCLKP</sequence>
<keyword evidence="3" id="KW-0649">Protein kinase inhibitor</keyword>
<accession>A0ABQ9L4H2</accession>
<gene>
    <name evidence="6" type="ORF">P3X46_025107</name>
</gene>
<evidence type="ECO:0000256" key="3">
    <source>
        <dbReference type="ARBA" id="ARBA00023013"/>
    </source>
</evidence>
<dbReference type="InterPro" id="IPR044898">
    <property type="entry name" value="CDI_dom_sf"/>
</dbReference>
<keyword evidence="4" id="KW-0131">Cell cycle</keyword>
<comment type="caution">
    <text evidence="6">The sequence shown here is derived from an EMBL/GenBank/DDBJ whole genome shotgun (WGS) entry which is preliminary data.</text>
</comment>
<dbReference type="Pfam" id="PF02234">
    <property type="entry name" value="CDI"/>
    <property type="match status" value="1"/>
</dbReference>
<protein>
    <recommendedName>
        <fullName evidence="5">Cyclin-dependent kinase inhibitor domain-containing protein</fullName>
    </recommendedName>
</protein>
<feature type="domain" description="Cyclin-dependent kinase inhibitor" evidence="5">
    <location>
        <begin position="159"/>
        <end position="201"/>
    </location>
</feature>
<comment type="similarity">
    <text evidence="2">Belongs to the CDI family. ICK/KRP subfamily.</text>
</comment>
<dbReference type="InterPro" id="IPR044275">
    <property type="entry name" value="KRP"/>
</dbReference>
<evidence type="ECO:0000256" key="2">
    <source>
        <dbReference type="ARBA" id="ARBA00010274"/>
    </source>
</evidence>
<comment type="subcellular location">
    <subcellularLocation>
        <location evidence="1">Nucleus</location>
        <location evidence="1">Nucleoplasm</location>
    </subcellularLocation>
</comment>
<organism evidence="6 7">
    <name type="scientific">Hevea brasiliensis</name>
    <name type="common">Para rubber tree</name>
    <name type="synonym">Siphonia brasiliensis</name>
    <dbReference type="NCBI Taxonomy" id="3981"/>
    <lineage>
        <taxon>Eukaryota</taxon>
        <taxon>Viridiplantae</taxon>
        <taxon>Streptophyta</taxon>
        <taxon>Embryophyta</taxon>
        <taxon>Tracheophyta</taxon>
        <taxon>Spermatophyta</taxon>
        <taxon>Magnoliopsida</taxon>
        <taxon>eudicotyledons</taxon>
        <taxon>Gunneridae</taxon>
        <taxon>Pentapetalae</taxon>
        <taxon>rosids</taxon>
        <taxon>fabids</taxon>
        <taxon>Malpighiales</taxon>
        <taxon>Euphorbiaceae</taxon>
        <taxon>Crotonoideae</taxon>
        <taxon>Micrandreae</taxon>
        <taxon>Hevea</taxon>
    </lineage>
</organism>
<evidence type="ECO:0000313" key="7">
    <source>
        <dbReference type="Proteomes" id="UP001174677"/>
    </source>
</evidence>
<dbReference type="Proteomes" id="UP001174677">
    <property type="component" value="Chromosome 14"/>
</dbReference>
<evidence type="ECO:0000259" key="5">
    <source>
        <dbReference type="Pfam" id="PF02234"/>
    </source>
</evidence>